<evidence type="ECO:0000256" key="1">
    <source>
        <dbReference type="SAM" id="SignalP"/>
    </source>
</evidence>
<dbReference type="Proteomes" id="UP000245293">
    <property type="component" value="Unassembled WGS sequence"/>
</dbReference>
<organism evidence="2 3">
    <name type="scientific">Salibaculum griseiflavum</name>
    <dbReference type="NCBI Taxonomy" id="1914409"/>
    <lineage>
        <taxon>Bacteria</taxon>
        <taxon>Pseudomonadati</taxon>
        <taxon>Pseudomonadota</taxon>
        <taxon>Alphaproteobacteria</taxon>
        <taxon>Rhodobacterales</taxon>
        <taxon>Roseobacteraceae</taxon>
        <taxon>Salibaculum</taxon>
    </lineage>
</organism>
<sequence>MKRILAMALLAFGAAGAAQACPDWRLEAAASYNLSGDQLRKAQGADVIAGGENYIWNCRGINPQSDQGAGYFTSNPDFRFFISDLERYQLVVSVISQCDSALLINTQSASWYYDDDDNGNLDPRIVLTRPISGQIDVWVGTYDGEYCDARLMLETFPR</sequence>
<keyword evidence="1" id="KW-0732">Signal</keyword>
<comment type="caution">
    <text evidence="2">The sequence shown here is derived from an EMBL/GenBank/DDBJ whole genome shotgun (WGS) entry which is preliminary data.</text>
</comment>
<evidence type="ECO:0000313" key="3">
    <source>
        <dbReference type="Proteomes" id="UP000245293"/>
    </source>
</evidence>
<dbReference type="PROSITE" id="PS51257">
    <property type="entry name" value="PROKAR_LIPOPROTEIN"/>
    <property type="match status" value="1"/>
</dbReference>
<feature type="chain" id="PRO_5015960820" evidence="1">
    <location>
        <begin position="21"/>
        <end position="158"/>
    </location>
</feature>
<reference evidence="3" key="1">
    <citation type="submission" date="2018-05" db="EMBL/GenBank/DDBJ databases">
        <authorList>
            <person name="Du Z."/>
            <person name="Wang X."/>
        </authorList>
    </citation>
    <scope>NUCLEOTIDE SEQUENCE [LARGE SCALE GENOMIC DNA]</scope>
    <source>
        <strain evidence="3">WDS4C29</strain>
    </source>
</reference>
<dbReference type="RefSeq" id="WP_109386534.1">
    <property type="nucleotide sequence ID" value="NZ_QETF01000002.1"/>
</dbReference>
<keyword evidence="3" id="KW-1185">Reference proteome</keyword>
<feature type="signal peptide" evidence="1">
    <location>
        <begin position="1"/>
        <end position="20"/>
    </location>
</feature>
<accession>A0A2V1P951</accession>
<dbReference type="OrthoDB" id="5973611at2"/>
<dbReference type="EMBL" id="QETF01000002">
    <property type="protein sequence ID" value="PWG18290.1"/>
    <property type="molecule type" value="Genomic_DNA"/>
</dbReference>
<proteinExistence type="predicted"/>
<gene>
    <name evidence="2" type="ORF">DFK10_03310</name>
</gene>
<dbReference type="AlphaFoldDB" id="A0A2V1P951"/>
<protein>
    <submittedName>
        <fullName evidence="2">Uncharacterized protein</fullName>
    </submittedName>
</protein>
<name>A0A2V1P951_9RHOB</name>
<evidence type="ECO:0000313" key="2">
    <source>
        <dbReference type="EMBL" id="PWG18290.1"/>
    </source>
</evidence>